<sequence length="275" mass="30625">MIESGNRGLIFNVSFGNQNMMSKLKANLDPRFTNSKTAQFSTNLRQSLKKMFSNGGDDASSKPNGNSSPTTSRTEQTIVKEHNVATNFAAMATSLNQTQNGHQNGTSSSATTNGATTKSTSTTTSLKTQTLQEKNNKIKKSVLKMGKTCSKKWKKAEKRVQKEQESALKALHKEVEKGKRIEKSNILKDLSDANAATASRANALSADTANKILESRQNKADKEAEKHAQKKLEKETPLILENKDVQLKQYHEKLYKKTIDKQINEFNRIKNKYLV</sequence>
<keyword evidence="3" id="KW-1185">Reference proteome</keyword>
<feature type="compositionally biased region" description="Low complexity" evidence="1">
    <location>
        <begin position="103"/>
        <end position="130"/>
    </location>
</feature>
<evidence type="ECO:0000313" key="3">
    <source>
        <dbReference type="Proteomes" id="UP001642540"/>
    </source>
</evidence>
<evidence type="ECO:0000256" key="1">
    <source>
        <dbReference type="SAM" id="MobiDB-lite"/>
    </source>
</evidence>
<reference evidence="2 3" key="1">
    <citation type="submission" date="2024-08" db="EMBL/GenBank/DDBJ databases">
        <authorList>
            <person name="Cucini C."/>
            <person name="Frati F."/>
        </authorList>
    </citation>
    <scope>NUCLEOTIDE SEQUENCE [LARGE SCALE GENOMIC DNA]</scope>
</reference>
<feature type="region of interest" description="Disordered" evidence="1">
    <location>
        <begin position="98"/>
        <end position="130"/>
    </location>
</feature>
<comment type="caution">
    <text evidence="2">The sequence shown here is derived from an EMBL/GenBank/DDBJ whole genome shotgun (WGS) entry which is preliminary data.</text>
</comment>
<proteinExistence type="predicted"/>
<name>A0ABP1PRY8_9HEXA</name>
<dbReference type="Proteomes" id="UP001642540">
    <property type="component" value="Unassembled WGS sequence"/>
</dbReference>
<gene>
    <name evidence="2" type="ORF">ODALV1_LOCUS3089</name>
</gene>
<protein>
    <submittedName>
        <fullName evidence="2">Uncharacterized protein</fullName>
    </submittedName>
</protein>
<organism evidence="2 3">
    <name type="scientific">Orchesella dallaii</name>
    <dbReference type="NCBI Taxonomy" id="48710"/>
    <lineage>
        <taxon>Eukaryota</taxon>
        <taxon>Metazoa</taxon>
        <taxon>Ecdysozoa</taxon>
        <taxon>Arthropoda</taxon>
        <taxon>Hexapoda</taxon>
        <taxon>Collembola</taxon>
        <taxon>Entomobryomorpha</taxon>
        <taxon>Entomobryoidea</taxon>
        <taxon>Orchesellidae</taxon>
        <taxon>Orchesellinae</taxon>
        <taxon>Orchesella</taxon>
    </lineage>
</organism>
<feature type="compositionally biased region" description="Polar residues" evidence="1">
    <location>
        <begin position="61"/>
        <end position="77"/>
    </location>
</feature>
<feature type="region of interest" description="Disordered" evidence="1">
    <location>
        <begin position="50"/>
        <end position="77"/>
    </location>
</feature>
<evidence type="ECO:0000313" key="2">
    <source>
        <dbReference type="EMBL" id="CAL8075151.1"/>
    </source>
</evidence>
<dbReference type="EMBL" id="CAXLJM020000007">
    <property type="protein sequence ID" value="CAL8075151.1"/>
    <property type="molecule type" value="Genomic_DNA"/>
</dbReference>
<accession>A0ABP1PRY8</accession>